<evidence type="ECO:0000313" key="2">
    <source>
        <dbReference type="EMBL" id="SHI90514.1"/>
    </source>
</evidence>
<reference evidence="2 3" key="1">
    <citation type="submission" date="2016-11" db="EMBL/GenBank/DDBJ databases">
        <authorList>
            <person name="Jaros S."/>
            <person name="Januszkiewicz K."/>
            <person name="Wedrychowicz H."/>
        </authorList>
    </citation>
    <scope>NUCLEOTIDE SEQUENCE [LARGE SCALE GENOMIC DNA]</scope>
    <source>
        <strain evidence="2 3">DSM 3074</strain>
    </source>
</reference>
<organism evidence="2 3">
    <name type="scientific">Anaerovibrio lipolyticus DSM 3074</name>
    <dbReference type="NCBI Taxonomy" id="1120997"/>
    <lineage>
        <taxon>Bacteria</taxon>
        <taxon>Bacillati</taxon>
        <taxon>Bacillota</taxon>
        <taxon>Negativicutes</taxon>
        <taxon>Selenomonadales</taxon>
        <taxon>Selenomonadaceae</taxon>
        <taxon>Anaerovibrio</taxon>
    </lineage>
</organism>
<feature type="transmembrane region" description="Helical" evidence="1">
    <location>
        <begin position="21"/>
        <end position="47"/>
    </location>
</feature>
<keyword evidence="1" id="KW-0472">Membrane</keyword>
<name>A0A1M6EYH6_9FIRM</name>
<feature type="transmembrane region" description="Helical" evidence="1">
    <location>
        <begin position="59"/>
        <end position="77"/>
    </location>
</feature>
<accession>A0A1M6EYH6</accession>
<keyword evidence="1" id="KW-0812">Transmembrane</keyword>
<evidence type="ECO:0000313" key="3">
    <source>
        <dbReference type="Proteomes" id="UP000191240"/>
    </source>
</evidence>
<dbReference type="OrthoDB" id="1666863at2"/>
<protein>
    <submittedName>
        <fullName evidence="2">Putative F0F1-ATPase subunit Ca2+/Mg2+ transporter</fullName>
    </submittedName>
</protein>
<proteinExistence type="predicted"/>
<dbReference type="EMBL" id="FQYW01000017">
    <property type="protein sequence ID" value="SHI90514.1"/>
    <property type="molecule type" value="Genomic_DNA"/>
</dbReference>
<gene>
    <name evidence="2" type="ORF">SAMN02745671_02071</name>
</gene>
<keyword evidence="1" id="KW-1133">Transmembrane helix</keyword>
<dbReference type="Proteomes" id="UP000191240">
    <property type="component" value="Unassembled WGS sequence"/>
</dbReference>
<sequence length="84" mass="8925">MKAANNNKDKHKEKEASGLAQALKAFGVLGGVGIFFAVVIGICIFIGAMVDDFLGLEYGGKLTGIVLGFPIAFYLTYKQLKGII</sequence>
<evidence type="ECO:0000256" key="1">
    <source>
        <dbReference type="SAM" id="Phobius"/>
    </source>
</evidence>
<dbReference type="AlphaFoldDB" id="A0A1M6EYH6"/>